<organism evidence="2 3">
    <name type="scientific">Cognatishimia coralii</name>
    <dbReference type="NCBI Taxonomy" id="3083254"/>
    <lineage>
        <taxon>Bacteria</taxon>
        <taxon>Pseudomonadati</taxon>
        <taxon>Pseudomonadota</taxon>
        <taxon>Alphaproteobacteria</taxon>
        <taxon>Rhodobacterales</taxon>
        <taxon>Paracoccaceae</taxon>
        <taxon>Cognatishimia</taxon>
    </lineage>
</organism>
<dbReference type="InterPro" id="IPR010982">
    <property type="entry name" value="Lambda_DNA-bd_dom_sf"/>
</dbReference>
<dbReference type="Proteomes" id="UP001368270">
    <property type="component" value="Unassembled WGS sequence"/>
</dbReference>
<accession>A0ABU8QL59</accession>
<feature type="domain" description="HTH cro/C1-type" evidence="1">
    <location>
        <begin position="34"/>
        <end position="86"/>
    </location>
</feature>
<dbReference type="Gene3D" id="1.10.260.40">
    <property type="entry name" value="lambda repressor-like DNA-binding domains"/>
    <property type="match status" value="1"/>
</dbReference>
<dbReference type="CDD" id="cd00093">
    <property type="entry name" value="HTH_XRE"/>
    <property type="match status" value="1"/>
</dbReference>
<gene>
    <name evidence="2" type="ORF">WG622_17980</name>
</gene>
<name>A0ABU8QL59_9RHOB</name>
<keyword evidence="3" id="KW-1185">Reference proteome</keyword>
<dbReference type="PROSITE" id="PS50943">
    <property type="entry name" value="HTH_CROC1"/>
    <property type="match status" value="1"/>
</dbReference>
<comment type="caution">
    <text evidence="2">The sequence shown here is derived from an EMBL/GenBank/DDBJ whole genome shotgun (WGS) entry which is preliminary data.</text>
</comment>
<dbReference type="Pfam" id="PF01381">
    <property type="entry name" value="HTH_3"/>
    <property type="match status" value="1"/>
</dbReference>
<dbReference type="SMART" id="SM00530">
    <property type="entry name" value="HTH_XRE"/>
    <property type="match status" value="1"/>
</dbReference>
<dbReference type="InterPro" id="IPR001387">
    <property type="entry name" value="Cro/C1-type_HTH"/>
</dbReference>
<dbReference type="SUPFAM" id="SSF47413">
    <property type="entry name" value="lambda repressor-like DNA-binding domains"/>
    <property type="match status" value="1"/>
</dbReference>
<proteinExistence type="predicted"/>
<reference evidence="2 3" key="1">
    <citation type="submission" date="2024-03" db="EMBL/GenBank/DDBJ databases">
        <title>Cognatishimia coralii sp. nov., a marine bacterium isolated from coral surrounding seawater.</title>
        <authorList>
            <person name="Liu X."/>
            <person name="Liu S."/>
            <person name="Sun H."/>
            <person name="Zhang Y."/>
        </authorList>
    </citation>
    <scope>NUCLEOTIDE SEQUENCE [LARGE SCALE GENOMIC DNA]</scope>
    <source>
        <strain evidence="2 3">D5M38</strain>
    </source>
</reference>
<protein>
    <submittedName>
        <fullName evidence="2">Helix-turn-helix domain-containing protein</fullName>
    </submittedName>
</protein>
<evidence type="ECO:0000259" key="1">
    <source>
        <dbReference type="PROSITE" id="PS50943"/>
    </source>
</evidence>
<evidence type="ECO:0000313" key="3">
    <source>
        <dbReference type="Proteomes" id="UP001368270"/>
    </source>
</evidence>
<dbReference type="EMBL" id="JBBGAZ010000018">
    <property type="protein sequence ID" value="MEJ5220149.1"/>
    <property type="molecule type" value="Genomic_DNA"/>
</dbReference>
<sequence>MATVGDELIESLGQALEFVSGEGAAIVHEPSDPKSIRKKAKLTQREMAPLVGMSLSGYRKWEQGERVVSGPAAVLLKVLDKEPEAFKRAVTS</sequence>
<evidence type="ECO:0000313" key="2">
    <source>
        <dbReference type="EMBL" id="MEJ5220149.1"/>
    </source>
</evidence>
<dbReference type="RefSeq" id="WP_303963522.1">
    <property type="nucleotide sequence ID" value="NZ_JBBGAZ010000018.1"/>
</dbReference>